<sequence length="204" mass="23017">MNALTEQERQQGYRLLFDGSTLGGWAVTRQPEEWLVRDGNLVCTGDSHGYAYTEDQFENFILELEYKGAPGTNSGVFFRWSDLSDPVNTGLEMQIWDTFHQEEMVKNSSGALYDLVAPSVNAVRPAGEWNQIVVKCDGSIVELTLNGTLVVKADLDQWTVAGKNPDGTDNKFKYAWRDQPRRGHIGLQNHGGYIEFRNLKLIEL</sequence>
<dbReference type="InterPro" id="IPR013320">
    <property type="entry name" value="ConA-like_dom_sf"/>
</dbReference>
<dbReference type="InterPro" id="IPR010496">
    <property type="entry name" value="AL/BT2_dom"/>
</dbReference>
<reference evidence="2" key="1">
    <citation type="submission" date="2020-09" db="EMBL/GenBank/DDBJ databases">
        <title>A novel bacterium of genus Paenibacillus, isolated from South China Sea.</title>
        <authorList>
            <person name="Huang H."/>
            <person name="Mo K."/>
            <person name="Hu Y."/>
        </authorList>
    </citation>
    <scope>NUCLEOTIDE SEQUENCE</scope>
    <source>
        <strain evidence="2">IB182363</strain>
    </source>
</reference>
<evidence type="ECO:0000259" key="1">
    <source>
        <dbReference type="Pfam" id="PF06439"/>
    </source>
</evidence>
<dbReference type="EMBL" id="JACXJA010000064">
    <property type="protein sequence ID" value="MBD2866623.1"/>
    <property type="molecule type" value="Genomic_DNA"/>
</dbReference>
<keyword evidence="3" id="KW-1185">Reference proteome</keyword>
<proteinExistence type="predicted"/>
<feature type="domain" description="3-keto-alpha-glucoside-1,2-lyase/3-keto-2-hydroxy-glucal hydratase" evidence="1">
    <location>
        <begin position="13"/>
        <end position="201"/>
    </location>
</feature>
<dbReference type="RefSeq" id="WP_190932239.1">
    <property type="nucleotide sequence ID" value="NZ_JACXJA010000064.1"/>
</dbReference>
<accession>A0A927CEK0</accession>
<evidence type="ECO:0000313" key="2">
    <source>
        <dbReference type="EMBL" id="MBD2866623.1"/>
    </source>
</evidence>
<gene>
    <name evidence="2" type="ORF">IDH45_32115</name>
</gene>
<dbReference type="Pfam" id="PF06439">
    <property type="entry name" value="3keto-disac_hyd"/>
    <property type="match status" value="1"/>
</dbReference>
<dbReference type="Gene3D" id="2.60.120.560">
    <property type="entry name" value="Exo-inulinase, domain 1"/>
    <property type="match status" value="1"/>
</dbReference>
<dbReference type="Proteomes" id="UP000639396">
    <property type="component" value="Unassembled WGS sequence"/>
</dbReference>
<protein>
    <submittedName>
        <fullName evidence="2">DUF1080 domain-containing protein</fullName>
    </submittedName>
</protein>
<dbReference type="SUPFAM" id="SSF49899">
    <property type="entry name" value="Concanavalin A-like lectins/glucanases"/>
    <property type="match status" value="1"/>
</dbReference>
<dbReference type="AlphaFoldDB" id="A0A927CEK0"/>
<evidence type="ECO:0000313" key="3">
    <source>
        <dbReference type="Proteomes" id="UP000639396"/>
    </source>
</evidence>
<name>A0A927CEK0_9BACL</name>
<comment type="caution">
    <text evidence="2">The sequence shown here is derived from an EMBL/GenBank/DDBJ whole genome shotgun (WGS) entry which is preliminary data.</text>
</comment>
<dbReference type="GO" id="GO:0016787">
    <property type="term" value="F:hydrolase activity"/>
    <property type="evidence" value="ECO:0007669"/>
    <property type="project" value="InterPro"/>
</dbReference>
<organism evidence="2 3">
    <name type="scientific">Paenibacillus oceani</name>
    <dbReference type="NCBI Taxonomy" id="2772510"/>
    <lineage>
        <taxon>Bacteria</taxon>
        <taxon>Bacillati</taxon>
        <taxon>Bacillota</taxon>
        <taxon>Bacilli</taxon>
        <taxon>Bacillales</taxon>
        <taxon>Paenibacillaceae</taxon>
        <taxon>Paenibacillus</taxon>
    </lineage>
</organism>